<dbReference type="InterPro" id="IPR016093">
    <property type="entry name" value="MIR_motif"/>
</dbReference>
<feature type="transmembrane region" description="Helical" evidence="15">
    <location>
        <begin position="591"/>
        <end position="612"/>
    </location>
</feature>
<organism evidence="18 19">
    <name type="scientific">Lachancea meyersii CBS 8951</name>
    <dbReference type="NCBI Taxonomy" id="1266667"/>
    <lineage>
        <taxon>Eukaryota</taxon>
        <taxon>Fungi</taxon>
        <taxon>Dikarya</taxon>
        <taxon>Ascomycota</taxon>
        <taxon>Saccharomycotina</taxon>
        <taxon>Saccharomycetes</taxon>
        <taxon>Saccharomycetales</taxon>
        <taxon>Saccharomycetaceae</taxon>
        <taxon>Lachancea</taxon>
    </lineage>
</organism>
<protein>
    <recommendedName>
        <fullName evidence="4 15">Dolichyl-phosphate-mannose--protein mannosyltransferase</fullName>
        <ecNumber evidence="4 15">2.4.1.109</ecNumber>
    </recommendedName>
</protein>
<dbReference type="InterPro" id="IPR032421">
    <property type="entry name" value="PMT_4TMC"/>
</dbReference>
<comment type="similarity">
    <text evidence="3 15">Belongs to the glycosyltransferase 39 family.</text>
</comment>
<evidence type="ECO:0000256" key="4">
    <source>
        <dbReference type="ARBA" id="ARBA00012839"/>
    </source>
</evidence>
<dbReference type="UniPathway" id="UPA00378"/>
<evidence type="ECO:0000313" key="18">
    <source>
        <dbReference type="EMBL" id="SCU89752.1"/>
    </source>
</evidence>
<feature type="compositionally biased region" description="Polar residues" evidence="16">
    <location>
        <begin position="776"/>
        <end position="785"/>
    </location>
</feature>
<dbReference type="EC" id="2.4.1.109" evidence="4 15"/>
<evidence type="ECO:0000259" key="17">
    <source>
        <dbReference type="PROSITE" id="PS50919"/>
    </source>
</evidence>
<dbReference type="Pfam" id="PF16192">
    <property type="entry name" value="PMT_4TMC"/>
    <property type="match status" value="1"/>
</dbReference>
<feature type="region of interest" description="Disordered" evidence="16">
    <location>
        <begin position="1"/>
        <end position="48"/>
    </location>
</feature>
<dbReference type="Gene3D" id="2.80.10.50">
    <property type="match status" value="1"/>
</dbReference>
<dbReference type="SUPFAM" id="SSF82109">
    <property type="entry name" value="MIR domain"/>
    <property type="match status" value="1"/>
</dbReference>
<dbReference type="AlphaFoldDB" id="A0A1G4JHA5"/>
<dbReference type="Proteomes" id="UP000191144">
    <property type="component" value="Chromosome E"/>
</dbReference>
<evidence type="ECO:0000256" key="2">
    <source>
        <dbReference type="ARBA" id="ARBA00004922"/>
    </source>
</evidence>
<dbReference type="EMBL" id="LT598481">
    <property type="protein sequence ID" value="SCU89752.1"/>
    <property type="molecule type" value="Genomic_DNA"/>
</dbReference>
<feature type="domain" description="MIR" evidence="17">
    <location>
        <begin position="461"/>
        <end position="517"/>
    </location>
</feature>
<keyword evidence="5 15" id="KW-0328">Glycosyltransferase</keyword>
<sequence length="840" mass="94457">MASKNASGGYQGTDPQDPVPDLKIGKGPARSYVVTEPPKTLSESRTPTSPKEQITIAALLLITSVVRLYGLSRPDSVVFDEVHFGGFASKYIKGIFFMDVHPPLAKMLFAAVGSIAGFRGDFEFSAIADKFPESTPYFFMRLFPAVLGVATVLLMYLTLRCSGVRIPIAFVASLCFAVENSFVTISRYILLDSPLLFFIASATYAFKKYELYPQGSWASQKALLGAGISLGMAVSSKWVGLFTIAWVGLLCIWRLWFMIGDLSKPITKTVTEAVRKGVFLLVVPAILYMVFFYIHFDTLTVHSDGAGFFSSAFRTTLEGNTIPRDILADVGIGSVVSIRHVATMGGYLHSHDHMLEKGSQQQQITLYPHLDGNNDWLIELYDKPNAVVDSFEGLADGTKIRLKHVVTQRRLHSHDHKAPVSESADWQKEVSGYGFEGFEGDANDDWIVEIDQKASAPGEARTRVKALETKFRLKHPMMNCHLFSHEVKLPKWGFEQQEVTCASQGKEHLTLWYVEGNFHPNLPEDAERISYKTPGFFEKLIESHQKMWHINKNLVEPHIYESKPHSWPFLLRGINYWGQNHRQVYLLGNAIVWWSVTAFTALFALTVVYELISWQLGYKILQDSKVVNFHVQVIHYLLGFALHYAPSFLMGRQLFLHHYLAAYYFGILALAHAMDVVVTYNFRRREIYGYAIVSAFLGSVLYFFFTYRPLIYGTPWTKDLCKKSQWLTGWDYPCQNFLSTYEEYKNLESQQALEALHASKTIAADAVSKPTGAQEDPSTNQNSQAGGEEAFDVDAIMASPGLKKFVDQNGNEIPHDAVKDLLQNGGSVLSVEHHSHTDML</sequence>
<feature type="domain" description="MIR" evidence="17">
    <location>
        <begin position="327"/>
        <end position="381"/>
    </location>
</feature>
<dbReference type="PROSITE" id="PS50919">
    <property type="entry name" value="MIR"/>
    <property type="match status" value="3"/>
</dbReference>
<evidence type="ECO:0000256" key="16">
    <source>
        <dbReference type="SAM" id="MobiDB-lite"/>
    </source>
</evidence>
<keyword evidence="8" id="KW-0677">Repeat</keyword>
<comment type="pathway">
    <text evidence="2 15">Protein modification; protein glycosylation.</text>
</comment>
<evidence type="ECO:0000256" key="11">
    <source>
        <dbReference type="ARBA" id="ARBA00023136"/>
    </source>
</evidence>
<name>A0A1G4JHA5_9SACH</name>
<evidence type="ECO:0000256" key="5">
    <source>
        <dbReference type="ARBA" id="ARBA00022676"/>
    </source>
</evidence>
<evidence type="ECO:0000256" key="14">
    <source>
        <dbReference type="ARBA" id="ARBA00045102"/>
    </source>
</evidence>
<feature type="domain" description="MIR" evidence="17">
    <location>
        <begin position="391"/>
        <end position="451"/>
    </location>
</feature>
<keyword evidence="19" id="KW-1185">Reference proteome</keyword>
<feature type="transmembrane region" description="Helical" evidence="15">
    <location>
        <begin position="687"/>
        <end position="705"/>
    </location>
</feature>
<evidence type="ECO:0000256" key="6">
    <source>
        <dbReference type="ARBA" id="ARBA00022679"/>
    </source>
</evidence>
<dbReference type="InterPro" id="IPR027005">
    <property type="entry name" value="PMT-like"/>
</dbReference>
<dbReference type="CDD" id="cd23283">
    <property type="entry name" value="beta-trefoil_MIR_PMT1-like"/>
    <property type="match status" value="1"/>
</dbReference>
<feature type="transmembrane region" description="Helical" evidence="15">
    <location>
        <begin position="166"/>
        <end position="190"/>
    </location>
</feature>
<dbReference type="PANTHER" id="PTHR10050">
    <property type="entry name" value="DOLICHYL-PHOSPHATE-MANNOSE--PROTEIN MANNOSYLTRANSFERASE"/>
    <property type="match status" value="1"/>
</dbReference>
<evidence type="ECO:0000256" key="10">
    <source>
        <dbReference type="ARBA" id="ARBA00022989"/>
    </source>
</evidence>
<gene>
    <name evidence="18" type="ORF">LAME_0E05314G</name>
</gene>
<dbReference type="OrthoDB" id="292747at2759"/>
<dbReference type="GO" id="GO:0004169">
    <property type="term" value="F:dolichyl-phosphate-mannose-protein mannosyltransferase activity"/>
    <property type="evidence" value="ECO:0007669"/>
    <property type="project" value="UniProtKB-UniRule"/>
</dbReference>
<evidence type="ECO:0000313" key="19">
    <source>
        <dbReference type="Proteomes" id="UP000191144"/>
    </source>
</evidence>
<evidence type="ECO:0000256" key="3">
    <source>
        <dbReference type="ARBA" id="ARBA00007222"/>
    </source>
</evidence>
<evidence type="ECO:0000256" key="1">
    <source>
        <dbReference type="ARBA" id="ARBA00004477"/>
    </source>
</evidence>
<feature type="transmembrane region" description="Helical" evidence="15">
    <location>
        <begin position="138"/>
        <end position="159"/>
    </location>
</feature>
<evidence type="ECO:0000256" key="8">
    <source>
        <dbReference type="ARBA" id="ARBA00022737"/>
    </source>
</evidence>
<comment type="subcellular location">
    <subcellularLocation>
        <location evidence="1 15">Endoplasmic reticulum membrane</location>
        <topology evidence="1 15">Multi-pass membrane protein</topology>
    </subcellularLocation>
</comment>
<feature type="transmembrane region" description="Helical" evidence="15">
    <location>
        <begin position="661"/>
        <end position="680"/>
    </location>
</feature>
<dbReference type="Pfam" id="PF02815">
    <property type="entry name" value="MIR"/>
    <property type="match status" value="1"/>
</dbReference>
<evidence type="ECO:0000256" key="15">
    <source>
        <dbReference type="RuleBase" id="RU367007"/>
    </source>
</evidence>
<dbReference type="InterPro" id="IPR036300">
    <property type="entry name" value="MIR_dom_sf"/>
</dbReference>
<comment type="catalytic activity">
    <reaction evidence="13 15">
        <text>a di-trans,poly-cis-dolichyl beta-D-mannosyl phosphate + L-threonyl-[protein] = 3-O-(alpha-D-mannosyl)-L-threonyl-[protein] + a di-trans,poly-cis-dolichyl phosphate + H(+)</text>
        <dbReference type="Rhea" id="RHEA:53396"/>
        <dbReference type="Rhea" id="RHEA-COMP:11060"/>
        <dbReference type="Rhea" id="RHEA-COMP:13547"/>
        <dbReference type="Rhea" id="RHEA-COMP:19498"/>
        <dbReference type="Rhea" id="RHEA-COMP:19501"/>
        <dbReference type="ChEBI" id="CHEBI:15378"/>
        <dbReference type="ChEBI" id="CHEBI:30013"/>
        <dbReference type="ChEBI" id="CHEBI:57683"/>
        <dbReference type="ChEBI" id="CHEBI:58211"/>
        <dbReference type="ChEBI" id="CHEBI:137323"/>
        <dbReference type="EC" id="2.4.1.109"/>
    </reaction>
</comment>
<feature type="region of interest" description="Disordered" evidence="16">
    <location>
        <begin position="767"/>
        <end position="786"/>
    </location>
</feature>
<reference evidence="19" key="1">
    <citation type="submission" date="2016-03" db="EMBL/GenBank/DDBJ databases">
        <authorList>
            <person name="Devillers Hugo."/>
        </authorList>
    </citation>
    <scope>NUCLEOTIDE SEQUENCE [LARGE SCALE GENOMIC DNA]</scope>
</reference>
<keyword evidence="11 15" id="KW-0472">Membrane</keyword>
<accession>A0A1G4JHA5</accession>
<dbReference type="Pfam" id="PF02366">
    <property type="entry name" value="PMT"/>
    <property type="match status" value="1"/>
</dbReference>
<dbReference type="PANTHER" id="PTHR10050:SF50">
    <property type="entry name" value="DOLICHYL-PHOSPHATE-MANNOSE--PROTEIN MANNOSYLTRANSFERASE 1-RELATED"/>
    <property type="match status" value="1"/>
</dbReference>
<keyword evidence="7 15" id="KW-0812">Transmembrane</keyword>
<keyword evidence="9 15" id="KW-0256">Endoplasmic reticulum</keyword>
<comment type="function">
    <text evidence="15">Transfers mannose from Dol-P-mannose to Ser or Thr residues on proteins.</text>
</comment>
<dbReference type="InterPro" id="IPR003342">
    <property type="entry name" value="ArnT-like_N"/>
</dbReference>
<evidence type="ECO:0000256" key="9">
    <source>
        <dbReference type="ARBA" id="ARBA00022824"/>
    </source>
</evidence>
<evidence type="ECO:0000256" key="13">
    <source>
        <dbReference type="ARBA" id="ARBA00045085"/>
    </source>
</evidence>
<dbReference type="GO" id="GO:0005789">
    <property type="term" value="C:endoplasmic reticulum membrane"/>
    <property type="evidence" value="ECO:0007669"/>
    <property type="project" value="UniProtKB-SubCell"/>
</dbReference>
<dbReference type="SMART" id="SM00472">
    <property type="entry name" value="MIR"/>
    <property type="match status" value="3"/>
</dbReference>
<keyword evidence="6 15" id="KW-0808">Transferase</keyword>
<keyword evidence="10 15" id="KW-1133">Transmembrane helix</keyword>
<keyword evidence="12" id="KW-0325">Glycoprotein</keyword>
<evidence type="ECO:0000256" key="12">
    <source>
        <dbReference type="ARBA" id="ARBA00023180"/>
    </source>
</evidence>
<feature type="transmembrane region" description="Helical" evidence="15">
    <location>
        <begin position="278"/>
        <end position="296"/>
    </location>
</feature>
<proteinExistence type="inferred from homology"/>
<feature type="transmembrane region" description="Helical" evidence="15">
    <location>
        <begin position="633"/>
        <end position="655"/>
    </location>
</feature>
<comment type="catalytic activity">
    <reaction evidence="14 15">
        <text>a di-trans,poly-cis-dolichyl beta-D-mannosyl phosphate + L-seryl-[protein] = 3-O-(alpha-D-mannosyl)-L-seryl-[protein] + a di-trans,poly-cis-dolichyl phosphate + H(+)</text>
        <dbReference type="Rhea" id="RHEA:17377"/>
        <dbReference type="Rhea" id="RHEA-COMP:9863"/>
        <dbReference type="Rhea" id="RHEA-COMP:13546"/>
        <dbReference type="Rhea" id="RHEA-COMP:19498"/>
        <dbReference type="Rhea" id="RHEA-COMP:19501"/>
        <dbReference type="ChEBI" id="CHEBI:15378"/>
        <dbReference type="ChEBI" id="CHEBI:29999"/>
        <dbReference type="ChEBI" id="CHEBI:57683"/>
        <dbReference type="ChEBI" id="CHEBI:58211"/>
        <dbReference type="ChEBI" id="CHEBI:137321"/>
        <dbReference type="EC" id="2.4.1.109"/>
    </reaction>
</comment>
<evidence type="ECO:0000256" key="7">
    <source>
        <dbReference type="ARBA" id="ARBA00022692"/>
    </source>
</evidence>
<feature type="transmembrane region" description="Helical" evidence="15">
    <location>
        <begin position="238"/>
        <end position="257"/>
    </location>
</feature>